<protein>
    <submittedName>
        <fullName evidence="2">Uncharacterized protein</fullName>
    </submittedName>
</protein>
<name>A0A286G4E5_9BACT</name>
<gene>
    <name evidence="2" type="ORF">SAMN06269250_3417</name>
</gene>
<sequence>MNGKSVFLLATSALITLVCSGLTLAQTVDTTYENDPAQRIRIAPESVFRMFREAGMKSANHELTPAFRNY</sequence>
<dbReference type="AlphaFoldDB" id="A0A286G4E5"/>
<keyword evidence="3" id="KW-1185">Reference proteome</keyword>
<keyword evidence="1" id="KW-0732">Signal</keyword>
<evidence type="ECO:0000313" key="3">
    <source>
        <dbReference type="Proteomes" id="UP000219452"/>
    </source>
</evidence>
<organism evidence="2 3">
    <name type="scientific">Spirosoma fluviale</name>
    <dbReference type="NCBI Taxonomy" id="1597977"/>
    <lineage>
        <taxon>Bacteria</taxon>
        <taxon>Pseudomonadati</taxon>
        <taxon>Bacteroidota</taxon>
        <taxon>Cytophagia</taxon>
        <taxon>Cytophagales</taxon>
        <taxon>Cytophagaceae</taxon>
        <taxon>Spirosoma</taxon>
    </lineage>
</organism>
<proteinExistence type="predicted"/>
<evidence type="ECO:0000256" key="1">
    <source>
        <dbReference type="SAM" id="SignalP"/>
    </source>
</evidence>
<accession>A0A286G4E5</accession>
<feature type="chain" id="PRO_5012583553" evidence="1">
    <location>
        <begin position="26"/>
        <end position="70"/>
    </location>
</feature>
<reference evidence="3" key="1">
    <citation type="submission" date="2017-09" db="EMBL/GenBank/DDBJ databases">
        <authorList>
            <person name="Varghese N."/>
            <person name="Submissions S."/>
        </authorList>
    </citation>
    <scope>NUCLEOTIDE SEQUENCE [LARGE SCALE GENOMIC DNA]</scope>
    <source>
        <strain evidence="3">DSM 29961</strain>
    </source>
</reference>
<dbReference type="EMBL" id="OCNH01000002">
    <property type="protein sequence ID" value="SOD90427.1"/>
    <property type="molecule type" value="Genomic_DNA"/>
</dbReference>
<feature type="signal peptide" evidence="1">
    <location>
        <begin position="1"/>
        <end position="25"/>
    </location>
</feature>
<evidence type="ECO:0000313" key="2">
    <source>
        <dbReference type="EMBL" id="SOD90427.1"/>
    </source>
</evidence>
<dbReference type="Proteomes" id="UP000219452">
    <property type="component" value="Unassembled WGS sequence"/>
</dbReference>